<evidence type="ECO:0000313" key="2">
    <source>
        <dbReference type="Proteomes" id="UP001321804"/>
    </source>
</evidence>
<sequence length="74" mass="8858">MTTKSKYLIQVTDSENNKVYFEREEKWRLYFSSALFIAKLFDTYEEAEKTAKVVKKSVRKTSKVEITYTKEEKC</sequence>
<keyword evidence="2" id="KW-1185">Reference proteome</keyword>
<protein>
    <recommendedName>
        <fullName evidence="3">DUF1508 domain-containing protein</fullName>
    </recommendedName>
</protein>
<gene>
    <name evidence="1" type="ORF">KIMC2_14620</name>
</gene>
<evidence type="ECO:0000313" key="1">
    <source>
        <dbReference type="EMBL" id="BDR56900.1"/>
    </source>
</evidence>
<dbReference type="EMBL" id="AP026801">
    <property type="protein sequence ID" value="BDR56900.1"/>
    <property type="molecule type" value="Genomic_DNA"/>
</dbReference>
<accession>A0AAU9D3L0</accession>
<organism evidence="1 2">
    <name type="scientific">Xylocopilactobacillus apis</name>
    <dbReference type="NCBI Taxonomy" id="2932183"/>
    <lineage>
        <taxon>Bacteria</taxon>
        <taxon>Bacillati</taxon>
        <taxon>Bacillota</taxon>
        <taxon>Bacilli</taxon>
        <taxon>Lactobacillales</taxon>
        <taxon>Lactobacillaceae</taxon>
        <taxon>Xylocopilactobacillus</taxon>
    </lineage>
</organism>
<proteinExistence type="predicted"/>
<dbReference type="Proteomes" id="UP001321804">
    <property type="component" value="Chromosome"/>
</dbReference>
<dbReference type="KEGG" id="xak:KIMC2_14620"/>
<evidence type="ECO:0008006" key="3">
    <source>
        <dbReference type="Google" id="ProtNLM"/>
    </source>
</evidence>
<dbReference type="AlphaFoldDB" id="A0AAU9D3L0"/>
<reference evidence="1 2" key="1">
    <citation type="journal article" date="2023" name="Microbiol. Spectr.">
        <title>Symbiosis of Carpenter Bees with Uncharacterized Lactic Acid Bacteria Showing NAD Auxotrophy.</title>
        <authorList>
            <person name="Kawasaki S."/>
            <person name="Ozawa K."/>
            <person name="Mori T."/>
            <person name="Yamamoto A."/>
            <person name="Ito M."/>
            <person name="Ohkuma M."/>
            <person name="Sakamoto M."/>
            <person name="Matsutani M."/>
        </authorList>
    </citation>
    <scope>NUCLEOTIDE SEQUENCE [LARGE SCALE GENOMIC DNA]</scope>
    <source>
        <strain evidence="1 2">KimC2</strain>
    </source>
</reference>
<name>A0AAU9D3L0_9LACO</name>